<reference evidence="1 2" key="1">
    <citation type="journal article" date="2023" name="Life. Sci Alliance">
        <title>Evolutionary insights into 3D genome organization and epigenetic landscape of Vigna mungo.</title>
        <authorList>
            <person name="Junaid A."/>
            <person name="Singh B."/>
            <person name="Bhatia S."/>
        </authorList>
    </citation>
    <scope>NUCLEOTIDE SEQUENCE [LARGE SCALE GENOMIC DNA]</scope>
    <source>
        <strain evidence="1">Urdbean</strain>
    </source>
</reference>
<gene>
    <name evidence="1" type="ORF">V8G54_032918</name>
</gene>
<sequence length="195" mass="22050">MIGERRVVVLIDSGASHNYIGRKLTEELALKVTDTPAYCMSLGDGHRRMTWGRCEKVTVKVEGVDVEEDFYVFELGGVDVILGVAWLAKLGEVSTNWGKMTMVYKVGDKKICIRGDPSLSRQVVNARSLLKLVEADSGVVVWNLCKVEEENCSEWDDNVSESRKNNYRRCCRRTIPFFVNFRSFLQTKTESTATP</sequence>
<dbReference type="AlphaFoldDB" id="A0AAQ3MMV5"/>
<dbReference type="SUPFAM" id="SSF50630">
    <property type="entry name" value="Acid proteases"/>
    <property type="match status" value="1"/>
</dbReference>
<dbReference type="GO" id="GO:0004190">
    <property type="term" value="F:aspartic-type endopeptidase activity"/>
    <property type="evidence" value="ECO:0007669"/>
    <property type="project" value="InterPro"/>
</dbReference>
<proteinExistence type="predicted"/>
<keyword evidence="2" id="KW-1185">Reference proteome</keyword>
<organism evidence="1 2">
    <name type="scientific">Vigna mungo</name>
    <name type="common">Black gram</name>
    <name type="synonym">Phaseolus mungo</name>
    <dbReference type="NCBI Taxonomy" id="3915"/>
    <lineage>
        <taxon>Eukaryota</taxon>
        <taxon>Viridiplantae</taxon>
        <taxon>Streptophyta</taxon>
        <taxon>Embryophyta</taxon>
        <taxon>Tracheophyta</taxon>
        <taxon>Spermatophyta</taxon>
        <taxon>Magnoliopsida</taxon>
        <taxon>eudicotyledons</taxon>
        <taxon>Gunneridae</taxon>
        <taxon>Pentapetalae</taxon>
        <taxon>rosids</taxon>
        <taxon>fabids</taxon>
        <taxon>Fabales</taxon>
        <taxon>Fabaceae</taxon>
        <taxon>Papilionoideae</taxon>
        <taxon>50 kb inversion clade</taxon>
        <taxon>NPAAA clade</taxon>
        <taxon>indigoferoid/millettioid clade</taxon>
        <taxon>Phaseoleae</taxon>
        <taxon>Vigna</taxon>
    </lineage>
</organism>
<dbReference type="PROSITE" id="PS00141">
    <property type="entry name" value="ASP_PROTEASE"/>
    <property type="match status" value="1"/>
</dbReference>
<evidence type="ECO:0000313" key="2">
    <source>
        <dbReference type="Proteomes" id="UP001374535"/>
    </source>
</evidence>
<dbReference type="CDD" id="cd00303">
    <property type="entry name" value="retropepsin_like"/>
    <property type="match status" value="1"/>
</dbReference>
<dbReference type="Proteomes" id="UP001374535">
    <property type="component" value="Chromosome 10"/>
</dbReference>
<dbReference type="Pfam" id="PF08284">
    <property type="entry name" value="RVP_2"/>
    <property type="match status" value="1"/>
</dbReference>
<dbReference type="Gene3D" id="2.40.70.10">
    <property type="entry name" value="Acid Proteases"/>
    <property type="match status" value="1"/>
</dbReference>
<dbReference type="InterPro" id="IPR001969">
    <property type="entry name" value="Aspartic_peptidase_AS"/>
</dbReference>
<evidence type="ECO:0008006" key="3">
    <source>
        <dbReference type="Google" id="ProtNLM"/>
    </source>
</evidence>
<dbReference type="EMBL" id="CP144691">
    <property type="protein sequence ID" value="WVY93830.1"/>
    <property type="molecule type" value="Genomic_DNA"/>
</dbReference>
<dbReference type="GO" id="GO:0006508">
    <property type="term" value="P:proteolysis"/>
    <property type="evidence" value="ECO:0007669"/>
    <property type="project" value="InterPro"/>
</dbReference>
<evidence type="ECO:0000313" key="1">
    <source>
        <dbReference type="EMBL" id="WVY93830.1"/>
    </source>
</evidence>
<name>A0AAQ3MMV5_VIGMU</name>
<protein>
    <recommendedName>
        <fullName evidence="3">Ty3-gypsy retrotransposon protein</fullName>
    </recommendedName>
</protein>
<dbReference type="InterPro" id="IPR021109">
    <property type="entry name" value="Peptidase_aspartic_dom_sf"/>
</dbReference>
<accession>A0AAQ3MMV5</accession>